<evidence type="ECO:0000313" key="3">
    <source>
        <dbReference type="Proteomes" id="UP001440984"/>
    </source>
</evidence>
<evidence type="ECO:0000313" key="2">
    <source>
        <dbReference type="EMBL" id="MEQ0565364.1"/>
    </source>
</evidence>
<gene>
    <name evidence="2" type="ORF">ABJI51_40335</name>
</gene>
<dbReference type="InterPro" id="IPR005145">
    <property type="entry name" value="Sua5_C"/>
</dbReference>
<dbReference type="EMBL" id="JBDZYD010000020">
    <property type="protein sequence ID" value="MEQ0565364.1"/>
    <property type="molecule type" value="Genomic_DNA"/>
</dbReference>
<dbReference type="Gene3D" id="3.90.870.10">
    <property type="entry name" value="DHBP synthase"/>
    <property type="match status" value="1"/>
</dbReference>
<evidence type="ECO:0000259" key="1">
    <source>
        <dbReference type="Pfam" id="PF03481"/>
    </source>
</evidence>
<dbReference type="RefSeq" id="WP_348956451.1">
    <property type="nucleotide sequence ID" value="NZ_JBDZYD010000020.1"/>
</dbReference>
<protein>
    <submittedName>
        <fullName evidence="2">Sua5 family C-terminal domain-containing protein</fullName>
    </submittedName>
</protein>
<dbReference type="SUPFAM" id="SSF55821">
    <property type="entry name" value="YrdC/RibB"/>
    <property type="match status" value="1"/>
</dbReference>
<dbReference type="InterPro" id="IPR017945">
    <property type="entry name" value="DHBP_synth_RibB-like_a/b_dom"/>
</dbReference>
<accession>A0ABV0LSW1</accession>
<reference evidence="2 3" key="1">
    <citation type="submission" date="2024-05" db="EMBL/GenBank/DDBJ databases">
        <authorList>
            <person name="Zhao H."/>
            <person name="Xu Y."/>
            <person name="Lin S."/>
            <person name="Spain J.C."/>
            <person name="Zhou N.-Y."/>
        </authorList>
    </citation>
    <scope>NUCLEOTIDE SEQUENCE [LARGE SCALE GENOMIC DNA]</scope>
    <source>
        <strain evidence="2 3">NEAU-NG30</strain>
    </source>
</reference>
<comment type="caution">
    <text evidence="2">The sequence shown here is derived from an EMBL/GenBank/DDBJ whole genome shotgun (WGS) entry which is preliminary data.</text>
</comment>
<feature type="domain" description="Threonylcarbamoyl-AMP synthase C-terminal" evidence="1">
    <location>
        <begin position="123"/>
        <end position="172"/>
    </location>
</feature>
<dbReference type="Proteomes" id="UP001440984">
    <property type="component" value="Unassembled WGS sequence"/>
</dbReference>
<proteinExistence type="predicted"/>
<organism evidence="2 3">
    <name type="scientific">Amycolatopsis melonis</name>
    <dbReference type="NCBI Taxonomy" id="3156488"/>
    <lineage>
        <taxon>Bacteria</taxon>
        <taxon>Bacillati</taxon>
        <taxon>Actinomycetota</taxon>
        <taxon>Actinomycetes</taxon>
        <taxon>Pseudonocardiales</taxon>
        <taxon>Pseudonocardiaceae</taxon>
        <taxon>Amycolatopsis</taxon>
    </lineage>
</organism>
<sequence>MVGHVRICRPAGCYAGPRMPDRSEICEDEGGYQRHRQGGWCPSCGGIGRCPGRNGVRAGRLIVHLAAAGQWGGWVAGVPETALVPAKHFWPGPLTLVLRRGRRVPPSSARPARSPAFCGPGGVTPEELEAVLGHPVATGSASSRIRVPGQHPSHYAPRARVVLVEPGEIATAACAGAGTPGRCLSAVLLRRRCGEGARRGGDPGVHGRLRAWAVRVPGETRLDTAESTLRLSRKHNERFSLPGFTSRRSNF</sequence>
<dbReference type="Pfam" id="PF03481">
    <property type="entry name" value="Sua5_C"/>
    <property type="match status" value="1"/>
</dbReference>
<name>A0ABV0LSW1_9PSEU</name>
<keyword evidence="3" id="KW-1185">Reference proteome</keyword>